<geneLocation type="plasmid" evidence="1 2">
    <name>pP742402</name>
</geneLocation>
<name>B7KME6_GLOC7</name>
<evidence type="ECO:0000313" key="2">
    <source>
        <dbReference type="Proteomes" id="UP000002384"/>
    </source>
</evidence>
<accession>B7KME6</accession>
<dbReference type="EMBL" id="CP001293">
    <property type="protein sequence ID" value="ACK73968.1"/>
    <property type="molecule type" value="Genomic_DNA"/>
</dbReference>
<evidence type="ECO:0008006" key="3">
    <source>
        <dbReference type="Google" id="ProtNLM"/>
    </source>
</evidence>
<dbReference type="RefSeq" id="WP_012599475.1">
    <property type="nucleotide sequence ID" value="NC_011737.1"/>
</dbReference>
<dbReference type="HOGENOM" id="CLU_3006651_0_0_3"/>
<sequence length="56" mass="6233">MTQKAKIIVLDANILIRAVLGIRTFSLIAEQRDKVFFCTPDVQGVTSILKGFPRTV</sequence>
<keyword evidence="1" id="KW-0614">Plasmid</keyword>
<evidence type="ECO:0000313" key="1">
    <source>
        <dbReference type="EMBL" id="ACK73968.1"/>
    </source>
</evidence>
<protein>
    <recommendedName>
        <fullName evidence="3">PIN domain-containing protein</fullName>
    </recommendedName>
</protein>
<gene>
    <name evidence="1" type="ordered locus">PCC7424_5390</name>
</gene>
<reference evidence="2" key="1">
    <citation type="journal article" date="2011" name="MBio">
        <title>Novel metabolic attributes of the genus Cyanothece, comprising a group of unicellular nitrogen-fixing Cyanobacteria.</title>
        <authorList>
            <person name="Bandyopadhyay A."/>
            <person name="Elvitigala T."/>
            <person name="Welsh E."/>
            <person name="Stockel J."/>
            <person name="Liberton M."/>
            <person name="Min H."/>
            <person name="Sherman L.A."/>
            <person name="Pakrasi H.B."/>
        </authorList>
    </citation>
    <scope>NUCLEOTIDE SEQUENCE [LARGE SCALE GENOMIC DNA]</scope>
    <source>
        <strain evidence="2">PCC 7424</strain>
        <plasmid evidence="2">pP742402</plasmid>
    </source>
</reference>
<dbReference type="AlphaFoldDB" id="B7KME6"/>
<dbReference type="Proteomes" id="UP000002384">
    <property type="component" value="Plasmid pP742402"/>
</dbReference>
<keyword evidence="2" id="KW-1185">Reference proteome</keyword>
<dbReference type="KEGG" id="cyc:PCC7424_5390"/>
<proteinExistence type="predicted"/>
<organism evidence="1 2">
    <name type="scientific">Gloeothece citriformis (strain PCC 7424)</name>
    <name type="common">Cyanothece sp. (strain PCC 7424)</name>
    <dbReference type="NCBI Taxonomy" id="65393"/>
    <lineage>
        <taxon>Bacteria</taxon>
        <taxon>Bacillati</taxon>
        <taxon>Cyanobacteriota</taxon>
        <taxon>Cyanophyceae</taxon>
        <taxon>Oscillatoriophycideae</taxon>
        <taxon>Chroococcales</taxon>
        <taxon>Aphanothecaceae</taxon>
        <taxon>Gloeothece</taxon>
        <taxon>Gloeothece citriformis</taxon>
    </lineage>
</organism>